<dbReference type="AlphaFoldDB" id="A0A2I1GPU3"/>
<organism evidence="2 3">
    <name type="scientific">Rhizophagus irregularis</name>
    <dbReference type="NCBI Taxonomy" id="588596"/>
    <lineage>
        <taxon>Eukaryota</taxon>
        <taxon>Fungi</taxon>
        <taxon>Fungi incertae sedis</taxon>
        <taxon>Mucoromycota</taxon>
        <taxon>Glomeromycotina</taxon>
        <taxon>Glomeromycetes</taxon>
        <taxon>Glomerales</taxon>
        <taxon>Glomeraceae</taxon>
        <taxon>Rhizophagus</taxon>
    </lineage>
</organism>
<comment type="caution">
    <text evidence="2">The sequence shown here is derived from an EMBL/GenBank/DDBJ whole genome shotgun (WGS) entry which is preliminary data.</text>
</comment>
<evidence type="ECO:0000313" key="3">
    <source>
        <dbReference type="Proteomes" id="UP000234323"/>
    </source>
</evidence>
<protein>
    <submittedName>
        <fullName evidence="2">Uncharacterized protein</fullName>
    </submittedName>
</protein>
<evidence type="ECO:0000313" key="2">
    <source>
        <dbReference type="EMBL" id="PKY48635.1"/>
    </source>
</evidence>
<dbReference type="Proteomes" id="UP000234323">
    <property type="component" value="Unassembled WGS sequence"/>
</dbReference>
<reference evidence="2 3" key="1">
    <citation type="submission" date="2015-10" db="EMBL/GenBank/DDBJ databases">
        <title>Genome analyses suggest a sexual origin of heterokaryosis in a supposedly ancient asexual fungus.</title>
        <authorList>
            <person name="Ropars J."/>
            <person name="Sedzielewska K."/>
            <person name="Noel J."/>
            <person name="Charron P."/>
            <person name="Farinelli L."/>
            <person name="Marton T."/>
            <person name="Kruger M."/>
            <person name="Pelin A."/>
            <person name="Brachmann A."/>
            <person name="Corradi N."/>
        </authorList>
    </citation>
    <scope>NUCLEOTIDE SEQUENCE [LARGE SCALE GENOMIC DNA]</scope>
    <source>
        <strain evidence="2 3">A4</strain>
    </source>
</reference>
<sequence>MEICRRNYIQLAVFSRKTSEYPKTAEAGVATVFNITGWTNPRDCWNNNPSVDLSKTESITNKKSKGKEKKGSKTDKKHQKVNDNNYLNLNYHENDSIEFEEQQIALREKKLSKDAFVKNAVVEAEALKLANLVKKKELGLYCRQEIL</sequence>
<proteinExistence type="predicted"/>
<dbReference type="EMBL" id="LLXI01000656">
    <property type="protein sequence ID" value="PKY48635.1"/>
    <property type="molecule type" value="Genomic_DNA"/>
</dbReference>
<feature type="compositionally biased region" description="Polar residues" evidence="1">
    <location>
        <begin position="45"/>
        <end position="61"/>
    </location>
</feature>
<accession>A0A2I1GPU3</accession>
<gene>
    <name evidence="2" type="ORF">RhiirA4_464289</name>
</gene>
<feature type="region of interest" description="Disordered" evidence="1">
    <location>
        <begin position="45"/>
        <end position="85"/>
    </location>
</feature>
<keyword evidence="3" id="KW-1185">Reference proteome</keyword>
<name>A0A2I1GPU3_9GLOM</name>
<evidence type="ECO:0000256" key="1">
    <source>
        <dbReference type="SAM" id="MobiDB-lite"/>
    </source>
</evidence>